<organism evidence="1 2">
    <name type="scientific">Diploptera punctata</name>
    <name type="common">Pacific beetle cockroach</name>
    <dbReference type="NCBI Taxonomy" id="6984"/>
    <lineage>
        <taxon>Eukaryota</taxon>
        <taxon>Metazoa</taxon>
        <taxon>Ecdysozoa</taxon>
        <taxon>Arthropoda</taxon>
        <taxon>Hexapoda</taxon>
        <taxon>Insecta</taxon>
        <taxon>Pterygota</taxon>
        <taxon>Neoptera</taxon>
        <taxon>Polyneoptera</taxon>
        <taxon>Dictyoptera</taxon>
        <taxon>Blattodea</taxon>
        <taxon>Blaberoidea</taxon>
        <taxon>Blaberidae</taxon>
        <taxon>Diplopterinae</taxon>
        <taxon>Diploptera</taxon>
    </lineage>
</organism>
<evidence type="ECO:0000313" key="1">
    <source>
        <dbReference type="EMBL" id="KAJ9582581.1"/>
    </source>
</evidence>
<sequence length="72" mass="8502">DYPVPRCLAICRFMIISTQSFLHFPTPTGVHDDTLSLFLDERKIIICVKSLFFLQYNFFTQVFFDYDGRAKN</sequence>
<gene>
    <name evidence="1" type="ORF">L9F63_023069</name>
</gene>
<name>A0AAD8EA70_DIPPU</name>
<dbReference type="AlphaFoldDB" id="A0AAD8EA70"/>
<evidence type="ECO:0000313" key="2">
    <source>
        <dbReference type="Proteomes" id="UP001233999"/>
    </source>
</evidence>
<feature type="non-terminal residue" evidence="1">
    <location>
        <position position="72"/>
    </location>
</feature>
<reference evidence="1" key="1">
    <citation type="journal article" date="2023" name="IScience">
        <title>Live-bearing cockroach genome reveals convergent evolutionary mechanisms linked to viviparity in insects and beyond.</title>
        <authorList>
            <person name="Fouks B."/>
            <person name="Harrison M.C."/>
            <person name="Mikhailova A.A."/>
            <person name="Marchal E."/>
            <person name="English S."/>
            <person name="Carruthers M."/>
            <person name="Jennings E.C."/>
            <person name="Chiamaka E.L."/>
            <person name="Frigard R.A."/>
            <person name="Pippel M."/>
            <person name="Attardo G.M."/>
            <person name="Benoit J.B."/>
            <person name="Bornberg-Bauer E."/>
            <person name="Tobe S.S."/>
        </authorList>
    </citation>
    <scope>NUCLEOTIDE SEQUENCE</scope>
    <source>
        <strain evidence="1">Stay&amp;Tobe</strain>
    </source>
</reference>
<reference evidence="1" key="2">
    <citation type="submission" date="2023-05" db="EMBL/GenBank/DDBJ databases">
        <authorList>
            <person name="Fouks B."/>
        </authorList>
    </citation>
    <scope>NUCLEOTIDE SEQUENCE</scope>
    <source>
        <strain evidence="1">Stay&amp;Tobe</strain>
        <tissue evidence="1">Testes</tissue>
    </source>
</reference>
<comment type="caution">
    <text evidence="1">The sequence shown here is derived from an EMBL/GenBank/DDBJ whole genome shotgun (WGS) entry which is preliminary data.</text>
</comment>
<feature type="non-terminal residue" evidence="1">
    <location>
        <position position="1"/>
    </location>
</feature>
<protein>
    <submittedName>
        <fullName evidence="1">Uncharacterized protein</fullName>
    </submittedName>
</protein>
<keyword evidence="2" id="KW-1185">Reference proteome</keyword>
<proteinExistence type="predicted"/>
<accession>A0AAD8EA70</accession>
<dbReference type="EMBL" id="JASPKZ010007791">
    <property type="protein sequence ID" value="KAJ9582581.1"/>
    <property type="molecule type" value="Genomic_DNA"/>
</dbReference>
<dbReference type="Proteomes" id="UP001233999">
    <property type="component" value="Unassembled WGS sequence"/>
</dbReference>